<evidence type="ECO:0000256" key="1">
    <source>
        <dbReference type="SAM" id="Coils"/>
    </source>
</evidence>
<organism evidence="2 3">
    <name type="scientific">Clostridium weizhouense</name>
    <dbReference type="NCBI Taxonomy" id="2859781"/>
    <lineage>
        <taxon>Bacteria</taxon>
        <taxon>Bacillati</taxon>
        <taxon>Bacillota</taxon>
        <taxon>Clostridia</taxon>
        <taxon>Eubacteriales</taxon>
        <taxon>Clostridiaceae</taxon>
        <taxon>Clostridium</taxon>
    </lineage>
</organism>
<reference evidence="2 3" key="1">
    <citation type="submission" date="2021-07" db="EMBL/GenBank/DDBJ databases">
        <title>Clostridium weizhouense sp. nov., an anaerobic bacterium isolated from activated sludge of Petroleum wastewater.</title>
        <authorList>
            <person name="Li Q."/>
        </authorList>
    </citation>
    <scope>NUCLEOTIDE SEQUENCE [LARGE SCALE GENOMIC DNA]</scope>
    <source>
        <strain evidence="2 3">YB-6</strain>
    </source>
</reference>
<proteinExistence type="predicted"/>
<sequence>MDEKTNSLYLILQEEKNNIENFKNMIKIKGELTNRISIVTSELLDIKNDLNILEKNIEDELVKIETIEDKIREITKTEIINKANILVDILKHNLPKEINGEILYDSKQDEYEQVINLMKDDDIIGEIVIYSRNYDNLKIKVKFWEPVNKEEEFTIKQKYRIYKIISFINTNLSYDE</sequence>
<keyword evidence="1" id="KW-0175">Coiled coil</keyword>
<keyword evidence="3" id="KW-1185">Reference proteome</keyword>
<accession>A0ABS7AMU8</accession>
<name>A0ABS7AMU8_9CLOT</name>
<dbReference type="Proteomes" id="UP001519921">
    <property type="component" value="Unassembled WGS sequence"/>
</dbReference>
<protein>
    <submittedName>
        <fullName evidence="2">Uncharacterized protein</fullName>
    </submittedName>
</protein>
<dbReference type="EMBL" id="JAHXPT010000003">
    <property type="protein sequence ID" value="MBW6409408.1"/>
    <property type="molecule type" value="Genomic_DNA"/>
</dbReference>
<evidence type="ECO:0000313" key="2">
    <source>
        <dbReference type="EMBL" id="MBW6409408.1"/>
    </source>
</evidence>
<evidence type="ECO:0000313" key="3">
    <source>
        <dbReference type="Proteomes" id="UP001519921"/>
    </source>
</evidence>
<dbReference type="RefSeq" id="WP_219778469.1">
    <property type="nucleotide sequence ID" value="NZ_JAHXPT010000003.1"/>
</dbReference>
<gene>
    <name evidence="2" type="ORF">KYD98_04835</name>
</gene>
<comment type="caution">
    <text evidence="2">The sequence shown here is derived from an EMBL/GenBank/DDBJ whole genome shotgun (WGS) entry which is preliminary data.</text>
</comment>
<feature type="coiled-coil region" evidence="1">
    <location>
        <begin position="43"/>
        <end position="77"/>
    </location>
</feature>